<comment type="subcellular location">
    <subcellularLocation>
        <location evidence="1">Cytoplasm</location>
        <location evidence="1">Cytoskeleton</location>
        <location evidence="1">Microtubule organizing center</location>
        <location evidence="1">Centrosome</location>
    </subcellularLocation>
</comment>
<name>A0A7M7N2X5_STRPU</name>
<evidence type="ECO:0000256" key="2">
    <source>
        <dbReference type="ARBA" id="ARBA00010337"/>
    </source>
</evidence>
<keyword evidence="5 8" id="KW-0206">Cytoskeleton</keyword>
<proteinExistence type="inferred from homology"/>
<dbReference type="GO" id="GO:0031122">
    <property type="term" value="P:cytoplasmic microtubule organization"/>
    <property type="evidence" value="ECO:0000318"/>
    <property type="project" value="GO_Central"/>
</dbReference>
<evidence type="ECO:0000256" key="8">
    <source>
        <dbReference type="RuleBase" id="RU363050"/>
    </source>
</evidence>
<dbReference type="RefSeq" id="XP_030830331.1">
    <property type="nucleotide sequence ID" value="XM_030974471.1"/>
</dbReference>
<evidence type="ECO:0000259" key="10">
    <source>
        <dbReference type="Pfam" id="PF04130"/>
    </source>
</evidence>
<dbReference type="GO" id="GO:0051321">
    <property type="term" value="P:meiotic cell cycle"/>
    <property type="evidence" value="ECO:0000318"/>
    <property type="project" value="GO_Central"/>
</dbReference>
<dbReference type="InterPro" id="IPR040457">
    <property type="entry name" value="GCP_C"/>
</dbReference>
<keyword evidence="13" id="KW-1185">Reference proteome</keyword>
<sequence length="1078" mass="123526">MDQEMRKLVKRLTQFQEGSENFRRTLQFVQSNFRFHRYLDPDSHKITRTFKGIREKLLIHSHSEKASALDRSVETFLETPLSEKSKHNKTEGHYAVLSLLLNLSNSPINAAFQARAPQHEPAPEPKFDWTRYLLEGLEPIKSFQDSSDEEWSDEEEVPLTDQRLSREGALQADSQYITPSRRHGSSKLYGAGWEELNESVVVQYWQGEQDSTLHSDHVTHHMTRQWSEREVSSEPFLSDIPRTTMTETHIIRETIWTLLGAGNSFLYQRRDDGYVAREDVQVTHLTPTALHGITRQLAELGSKVLQLQAFIDRVQSHPMSYCTPKKAHRPSISSEKELESPKVEVANGAQAGSRLPSVTDSESGLGRTRSLPDLLKDTRDQDAAETKHFNCQTYEAFADGLAKVLQDFRSSLIEEEKKVVAQDETYTLCMFKDWLLSAWVPRLHLAHTMYRQGIGGPSKELSSHRVYSLLHVLHMAIKEHFCLAFQDNKELDLLWHLWTVTTGPYISFITKWLRYGILSDPAQEFAIRRNPEIHIKAESYWKKAFSLQTLQTDDTDGALLSVPANKKGERRSSAKRSVPSAVPEFLQPVLSHILLAGKSMEILEATGKLTRARQDVLGGEMIKTEYLQYSSDLEILFQMSNCMKPGGHQTYTQAMSADNQSSSRLPRSSGSAGDVAEMVERQLSLRGYNDPLIASGISHVGLRRDHAGDDFDQVKEVERDADLSKPLELVLYRDLYPGIVRRCQSVCRQLAAVLKKDFSLQDHLLSMRRFFLLEAGDVMYDFYSELFDKIRRHESWQDTLNLNYHLQETLSVRYPEEAARIMVSVEPERLTGKMATQPIHALDSLTLHYKVPWPVDIVIHHHALDVYNQVFRFLLQVKRAQYCLQQLRFPDLLISANLGHLTEDSDHERLHRGQADETLREKLPLIHRLFILRFRLLHFVNAVHNYLMTRILYSTSLEFSAAIDQALDLDQILAAHKSYLAKISERCLLHHKVSFVREAVSKVLNLAITFQRRWDAGVHTFSIENVAKAEEEFFNCNEFLSTLLANIIRRGTFPHLEALALSLSGPKPKAKSGDQDER</sequence>
<reference evidence="12" key="2">
    <citation type="submission" date="2021-01" db="UniProtKB">
        <authorList>
            <consortium name="EnsemblMetazoa"/>
        </authorList>
    </citation>
    <scope>IDENTIFICATION</scope>
</reference>
<protein>
    <recommendedName>
        <fullName evidence="8">Gamma-tubulin complex component</fullName>
    </recommendedName>
</protein>
<comment type="function">
    <text evidence="6">Component of the gamma-tubulin ring complex (gTuRC) which mediates microtubule nucleation. The gTuRC regulates the minus-end nucleation of alpha-beta tubulin heterodimers that grow into microtubule protafilaments, a critical step in centrosome duplication and spindle formation.</text>
</comment>
<dbReference type="OMA" id="RTNQFEV"/>
<dbReference type="Pfam" id="PF17681">
    <property type="entry name" value="GCP_N_terminal"/>
    <property type="match status" value="1"/>
</dbReference>
<evidence type="ECO:0000256" key="4">
    <source>
        <dbReference type="ARBA" id="ARBA00022701"/>
    </source>
</evidence>
<evidence type="ECO:0000256" key="1">
    <source>
        <dbReference type="ARBA" id="ARBA00004300"/>
    </source>
</evidence>
<dbReference type="GO" id="GO:0005874">
    <property type="term" value="C:microtubule"/>
    <property type="evidence" value="ECO:0007669"/>
    <property type="project" value="UniProtKB-KW"/>
</dbReference>
<dbReference type="GO" id="GO:0007020">
    <property type="term" value="P:microtubule nucleation"/>
    <property type="evidence" value="ECO:0000318"/>
    <property type="project" value="GO_Central"/>
</dbReference>
<evidence type="ECO:0000259" key="11">
    <source>
        <dbReference type="Pfam" id="PF17681"/>
    </source>
</evidence>
<dbReference type="GO" id="GO:0005813">
    <property type="term" value="C:centrosome"/>
    <property type="evidence" value="ECO:0007669"/>
    <property type="project" value="UniProtKB-SubCell"/>
</dbReference>
<dbReference type="GO" id="GO:0000930">
    <property type="term" value="C:gamma-tubulin complex"/>
    <property type="evidence" value="ECO:0000318"/>
    <property type="project" value="GO_Central"/>
</dbReference>
<dbReference type="Proteomes" id="UP000007110">
    <property type="component" value="Unassembled WGS sequence"/>
</dbReference>
<dbReference type="FunCoup" id="A0A7M7N2X5">
    <property type="interactions" value="848"/>
</dbReference>
<dbReference type="InterPro" id="IPR059169">
    <property type="entry name" value="GCP5_N_ext"/>
</dbReference>
<dbReference type="KEGG" id="spu:581548"/>
<dbReference type="InterPro" id="IPR007259">
    <property type="entry name" value="GCP"/>
</dbReference>
<dbReference type="CDD" id="cd22572">
    <property type="entry name" value="GCP5_NTD"/>
    <property type="match status" value="1"/>
</dbReference>
<accession>A0A7M7N2X5</accession>
<dbReference type="GO" id="GO:0051225">
    <property type="term" value="P:spindle assembly"/>
    <property type="evidence" value="ECO:0000318"/>
    <property type="project" value="GO_Central"/>
</dbReference>
<dbReference type="CTD" id="114791"/>
<dbReference type="GO" id="GO:0000278">
    <property type="term" value="P:mitotic cell cycle"/>
    <property type="evidence" value="ECO:0000318"/>
    <property type="project" value="GO_Central"/>
</dbReference>
<evidence type="ECO:0000256" key="5">
    <source>
        <dbReference type="ARBA" id="ARBA00023212"/>
    </source>
</evidence>
<evidence type="ECO:0000256" key="7">
    <source>
        <dbReference type="ARBA" id="ARBA00093551"/>
    </source>
</evidence>
<dbReference type="PANTHER" id="PTHR19302">
    <property type="entry name" value="GAMMA TUBULIN COMPLEX PROTEIN"/>
    <property type="match status" value="1"/>
</dbReference>
<feature type="region of interest" description="Disordered" evidence="9">
    <location>
        <begin position="321"/>
        <end position="372"/>
    </location>
</feature>
<dbReference type="FunFam" id="1.20.120.1900:FF:000005">
    <property type="entry name" value="Gamma-tubulin complex component"/>
    <property type="match status" value="1"/>
</dbReference>
<evidence type="ECO:0000313" key="12">
    <source>
        <dbReference type="EnsemblMetazoa" id="XP_030830331"/>
    </source>
</evidence>
<dbReference type="InParanoid" id="A0A7M7N2X5"/>
<evidence type="ECO:0000313" key="13">
    <source>
        <dbReference type="Proteomes" id="UP000007110"/>
    </source>
</evidence>
<comment type="subunit">
    <text evidence="7">Component of the gamma-tubulin ring complex (gTuRC) consisting of TUBGCP2, TUBGCP3, TUBGCP4, TUBGCP5 and TUBGCP6 and gamma-tubulin TUBG1 or TUBG2. TUBGCP2, TUBGCP3, TUBGCP4, TUBGCP5 and TUBGCP6 assemble in a 5:5:2:1:1 stoichiometry; each is associated with a gamma-tubulin, thereby arranging 14 gamma-tubulins in a helical manner. Gamma-tubulin at the first position is blocked by TUBGCP3 at the last position, allowing 13 protafilaments to grow into a microtubule. The gTuRC (via TUBGCP3 and TUBGCP6) interacts with ACTB and MZT1; the interactions form a luminal bridge that stabilizes the initial structure during complex assembly. The gTuRC (via TUBGCP2) interacts with MZT2A/MZT2B and CDK5RAP2 (via CM1 motif); the interactions play a role in gTuRC activation.</text>
</comment>
<dbReference type="Pfam" id="PF04130">
    <property type="entry name" value="GCP_C_terminal"/>
    <property type="match status" value="1"/>
</dbReference>
<dbReference type="GO" id="GO:0043015">
    <property type="term" value="F:gamma-tubulin binding"/>
    <property type="evidence" value="ECO:0000318"/>
    <property type="project" value="GO_Central"/>
</dbReference>
<organism evidence="12 13">
    <name type="scientific">Strongylocentrotus purpuratus</name>
    <name type="common">Purple sea urchin</name>
    <dbReference type="NCBI Taxonomy" id="7668"/>
    <lineage>
        <taxon>Eukaryota</taxon>
        <taxon>Metazoa</taxon>
        <taxon>Echinodermata</taxon>
        <taxon>Eleutherozoa</taxon>
        <taxon>Echinozoa</taxon>
        <taxon>Echinoidea</taxon>
        <taxon>Euechinoidea</taxon>
        <taxon>Echinacea</taxon>
        <taxon>Camarodonta</taxon>
        <taxon>Echinidea</taxon>
        <taxon>Strongylocentrotidae</taxon>
        <taxon>Strongylocentrotus</taxon>
    </lineage>
</organism>
<reference evidence="13" key="1">
    <citation type="submission" date="2015-02" db="EMBL/GenBank/DDBJ databases">
        <title>Genome sequencing for Strongylocentrotus purpuratus.</title>
        <authorList>
            <person name="Murali S."/>
            <person name="Liu Y."/>
            <person name="Vee V."/>
            <person name="English A."/>
            <person name="Wang M."/>
            <person name="Skinner E."/>
            <person name="Han Y."/>
            <person name="Muzny D.M."/>
            <person name="Worley K.C."/>
            <person name="Gibbs R.A."/>
        </authorList>
    </citation>
    <scope>NUCLEOTIDE SEQUENCE</scope>
</reference>
<dbReference type="Gene3D" id="1.20.120.1900">
    <property type="entry name" value="Gamma-tubulin complex, C-terminal domain"/>
    <property type="match status" value="1"/>
</dbReference>
<evidence type="ECO:0000256" key="3">
    <source>
        <dbReference type="ARBA" id="ARBA00022490"/>
    </source>
</evidence>
<evidence type="ECO:0000256" key="9">
    <source>
        <dbReference type="SAM" id="MobiDB-lite"/>
    </source>
</evidence>
<dbReference type="GeneID" id="581548"/>
<dbReference type="InterPro" id="IPR042241">
    <property type="entry name" value="GCP_C_sf"/>
</dbReference>
<dbReference type="OrthoDB" id="66546at2759"/>
<feature type="domain" description="Gamma tubulin complex component protein N-terminal" evidence="11">
    <location>
        <begin position="390"/>
        <end position="616"/>
    </location>
</feature>
<evidence type="ECO:0000256" key="6">
    <source>
        <dbReference type="ARBA" id="ARBA00093416"/>
    </source>
</evidence>
<dbReference type="EnsemblMetazoa" id="XM_030974471">
    <property type="protein sequence ID" value="XP_030830331"/>
    <property type="gene ID" value="LOC581548"/>
</dbReference>
<feature type="domain" description="Gamma tubulin complex component C-terminal" evidence="10">
    <location>
        <begin position="760"/>
        <end position="1039"/>
    </location>
</feature>
<dbReference type="GO" id="GO:0000922">
    <property type="term" value="C:spindle pole"/>
    <property type="evidence" value="ECO:0007669"/>
    <property type="project" value="InterPro"/>
</dbReference>
<keyword evidence="3 8" id="KW-0963">Cytoplasm</keyword>
<dbReference type="PANTHER" id="PTHR19302:SF33">
    <property type="entry name" value="GAMMA-TUBULIN COMPLEX COMPONENT 5"/>
    <property type="match status" value="1"/>
</dbReference>
<dbReference type="InterPro" id="IPR041470">
    <property type="entry name" value="GCP_N"/>
</dbReference>
<dbReference type="AlphaFoldDB" id="A0A7M7N2X5"/>
<comment type="similarity">
    <text evidence="2 8">Belongs to the TUBGCP family.</text>
</comment>
<keyword evidence="4 8" id="KW-0493">Microtubule</keyword>